<dbReference type="PANTHER" id="PTHR43618:SF8">
    <property type="entry name" value="7ALPHA-HYDROXYSTEROID DEHYDROGENASE"/>
    <property type="match status" value="1"/>
</dbReference>
<evidence type="ECO:0000313" key="5">
    <source>
        <dbReference type="Proteomes" id="UP000289859"/>
    </source>
</evidence>
<evidence type="ECO:0000256" key="3">
    <source>
        <dbReference type="ARBA" id="ARBA00023002"/>
    </source>
</evidence>
<comment type="similarity">
    <text evidence="1">Belongs to the short-chain dehydrogenases/reductases (SDR) family.</text>
</comment>
<keyword evidence="3" id="KW-0560">Oxidoreductase</keyword>
<dbReference type="PROSITE" id="PS00061">
    <property type="entry name" value="ADH_SHORT"/>
    <property type="match status" value="1"/>
</dbReference>
<dbReference type="Pfam" id="PF13561">
    <property type="entry name" value="adh_short_C2"/>
    <property type="match status" value="1"/>
</dbReference>
<dbReference type="InterPro" id="IPR036291">
    <property type="entry name" value="NAD(P)-bd_dom_sf"/>
</dbReference>
<accession>A0A4Q0PHL2</accession>
<dbReference type="PANTHER" id="PTHR43618">
    <property type="entry name" value="7-ALPHA-HYDROXYSTEROID DEHYDROGENASE"/>
    <property type="match status" value="1"/>
</dbReference>
<protein>
    <submittedName>
        <fullName evidence="4">NAD(P)-dependent dehydrogenase (Short-subunit alcohol dehydrogenase family)</fullName>
    </submittedName>
</protein>
<keyword evidence="5" id="KW-1185">Reference proteome</keyword>
<dbReference type="InterPro" id="IPR052178">
    <property type="entry name" value="Sec_Metab_Biosynth_SDR"/>
</dbReference>
<dbReference type="PRINTS" id="PR00080">
    <property type="entry name" value="SDRFAMILY"/>
</dbReference>
<dbReference type="InterPro" id="IPR002347">
    <property type="entry name" value="SDR_fam"/>
</dbReference>
<sequence length="271" mass="28831">MKLLISVKNKIIVISGATGVLGESMTRSLAECGAHVVILGRTKTKVDNLVDDLKQQGYQASGVLADVTSKEALNAAKAEIEDHLGYIDVLINAAGGNMKGALILPEQSLADADAEEMRKVMDLNYIGTFLPTQVFLPLLEKSKSGSVLNISSVAAHLPLTRVMGYASAKAAIENLTQFLAVEFAQKQENPIRVNALAPGFFLTEQNRDLLTNKDGSLTNRGEKIIDNTPLGKFGDPQDLNGAIHWLCSDAASFVTGTVVTVDGGFKAFSGV</sequence>
<dbReference type="SUPFAM" id="SSF51735">
    <property type="entry name" value="NAD(P)-binding Rossmann-fold domains"/>
    <property type="match status" value="1"/>
</dbReference>
<dbReference type="AlphaFoldDB" id="A0A4Q0PHL2"/>
<dbReference type="RefSeq" id="WP_128764142.1">
    <property type="nucleotide sequence ID" value="NZ_JBHUOO010000005.1"/>
</dbReference>
<comment type="caution">
    <text evidence="4">The sequence shown here is derived from an EMBL/GenBank/DDBJ whole genome shotgun (WGS) entry which is preliminary data.</text>
</comment>
<dbReference type="PRINTS" id="PR00081">
    <property type="entry name" value="GDHRDH"/>
</dbReference>
<dbReference type="FunFam" id="3.40.50.720:FF:000084">
    <property type="entry name" value="Short-chain dehydrogenase reductase"/>
    <property type="match status" value="1"/>
</dbReference>
<dbReference type="InterPro" id="IPR020904">
    <property type="entry name" value="Sc_DH/Rdtase_CS"/>
</dbReference>
<dbReference type="EMBL" id="QOVK01000001">
    <property type="protein sequence ID" value="RXG26489.1"/>
    <property type="molecule type" value="Genomic_DNA"/>
</dbReference>
<gene>
    <name evidence="4" type="ORF">DSM02_486</name>
</gene>
<evidence type="ECO:0000256" key="1">
    <source>
        <dbReference type="ARBA" id="ARBA00006484"/>
    </source>
</evidence>
<organism evidence="4 5">
    <name type="scientific">Leeuwenhoekiella polynyae</name>
    <dbReference type="NCBI Taxonomy" id="1550906"/>
    <lineage>
        <taxon>Bacteria</taxon>
        <taxon>Pseudomonadati</taxon>
        <taxon>Bacteroidota</taxon>
        <taxon>Flavobacteriia</taxon>
        <taxon>Flavobacteriales</taxon>
        <taxon>Flavobacteriaceae</taxon>
        <taxon>Leeuwenhoekiella</taxon>
    </lineage>
</organism>
<dbReference type="OrthoDB" id="9803333at2"/>
<keyword evidence="2" id="KW-0521">NADP</keyword>
<name>A0A4Q0PHL2_9FLAO</name>
<dbReference type="NCBIfam" id="NF006132">
    <property type="entry name" value="PRK08277.1"/>
    <property type="match status" value="1"/>
</dbReference>
<evidence type="ECO:0000313" key="4">
    <source>
        <dbReference type="EMBL" id="RXG26489.1"/>
    </source>
</evidence>
<dbReference type="Proteomes" id="UP000289859">
    <property type="component" value="Unassembled WGS sequence"/>
</dbReference>
<dbReference type="Gene3D" id="3.40.50.720">
    <property type="entry name" value="NAD(P)-binding Rossmann-like Domain"/>
    <property type="match status" value="1"/>
</dbReference>
<reference evidence="4 5" key="1">
    <citation type="submission" date="2018-07" db="EMBL/GenBank/DDBJ databases">
        <title>Leeuwenhoekiella genomics.</title>
        <authorList>
            <person name="Tahon G."/>
            <person name="Willems A."/>
        </authorList>
    </citation>
    <scope>NUCLEOTIDE SEQUENCE [LARGE SCALE GENOMIC DNA]</scope>
    <source>
        <strain evidence="4 5">LMG 29608</strain>
    </source>
</reference>
<evidence type="ECO:0000256" key="2">
    <source>
        <dbReference type="ARBA" id="ARBA00022857"/>
    </source>
</evidence>
<dbReference type="GO" id="GO:0016491">
    <property type="term" value="F:oxidoreductase activity"/>
    <property type="evidence" value="ECO:0007669"/>
    <property type="project" value="UniProtKB-KW"/>
</dbReference>
<proteinExistence type="inferred from homology"/>